<feature type="compositionally biased region" description="Basic and acidic residues" evidence="1">
    <location>
        <begin position="28"/>
        <end position="41"/>
    </location>
</feature>
<proteinExistence type="predicted"/>
<dbReference type="AlphaFoldDB" id="A0A423XPB8"/>
<evidence type="ECO:0000313" key="3">
    <source>
        <dbReference type="Proteomes" id="UP000285146"/>
    </source>
</evidence>
<gene>
    <name evidence="2" type="ORF">VPNG_00515</name>
</gene>
<feature type="region of interest" description="Disordered" evidence="1">
    <location>
        <begin position="28"/>
        <end position="69"/>
    </location>
</feature>
<reference evidence="2 3" key="1">
    <citation type="submission" date="2015-09" db="EMBL/GenBank/DDBJ databases">
        <title>Host preference determinants of Valsa canker pathogens revealed by comparative genomics.</title>
        <authorList>
            <person name="Yin Z."/>
            <person name="Huang L."/>
        </authorList>
    </citation>
    <scope>NUCLEOTIDE SEQUENCE [LARGE SCALE GENOMIC DNA]</scope>
    <source>
        <strain evidence="2 3">SXYLt</strain>
    </source>
</reference>
<accession>A0A423XPB8</accession>
<keyword evidence="3" id="KW-1185">Reference proteome</keyword>
<dbReference type="EMBL" id="LKEB01000001">
    <property type="protein sequence ID" value="ROW18358.1"/>
    <property type="molecule type" value="Genomic_DNA"/>
</dbReference>
<protein>
    <submittedName>
        <fullName evidence="2">Uncharacterized protein</fullName>
    </submittedName>
</protein>
<evidence type="ECO:0000313" key="2">
    <source>
        <dbReference type="EMBL" id="ROW18358.1"/>
    </source>
</evidence>
<evidence type="ECO:0000256" key="1">
    <source>
        <dbReference type="SAM" id="MobiDB-lite"/>
    </source>
</evidence>
<organism evidence="2 3">
    <name type="scientific">Cytospora leucostoma</name>
    <dbReference type="NCBI Taxonomy" id="1230097"/>
    <lineage>
        <taxon>Eukaryota</taxon>
        <taxon>Fungi</taxon>
        <taxon>Dikarya</taxon>
        <taxon>Ascomycota</taxon>
        <taxon>Pezizomycotina</taxon>
        <taxon>Sordariomycetes</taxon>
        <taxon>Sordariomycetidae</taxon>
        <taxon>Diaporthales</taxon>
        <taxon>Cytosporaceae</taxon>
        <taxon>Cytospora</taxon>
    </lineage>
</organism>
<sequence length="69" mass="7789">MPNKNKGIVAVAIPRHVAYRMRMARKTRFGDIGDEGARPDGSDMPQLRQPSQDQDGDRSVPSYFSRWGI</sequence>
<comment type="caution">
    <text evidence="2">The sequence shown here is derived from an EMBL/GenBank/DDBJ whole genome shotgun (WGS) entry which is preliminary data.</text>
</comment>
<dbReference type="Proteomes" id="UP000285146">
    <property type="component" value="Unassembled WGS sequence"/>
</dbReference>
<dbReference type="InParanoid" id="A0A423XPB8"/>
<name>A0A423XPB8_9PEZI</name>